<gene>
    <name evidence="3" type="ORF">GCM10009850_071620</name>
</gene>
<evidence type="ECO:0000313" key="3">
    <source>
        <dbReference type="EMBL" id="GAA2211702.1"/>
    </source>
</evidence>
<feature type="transmembrane region" description="Helical" evidence="2">
    <location>
        <begin position="12"/>
        <end position="32"/>
    </location>
</feature>
<dbReference type="Proteomes" id="UP001499843">
    <property type="component" value="Unassembled WGS sequence"/>
</dbReference>
<dbReference type="InterPro" id="IPR005754">
    <property type="entry name" value="Sortase"/>
</dbReference>
<dbReference type="InterPro" id="IPR053465">
    <property type="entry name" value="Sortase_Class_E"/>
</dbReference>
<comment type="caution">
    <text evidence="3">The sequence shown here is derived from an EMBL/GenBank/DDBJ whole genome shotgun (WGS) entry which is preliminary data.</text>
</comment>
<keyword evidence="4" id="KW-1185">Reference proteome</keyword>
<organism evidence="3 4">
    <name type="scientific">Nonomuraea monospora</name>
    <dbReference type="NCBI Taxonomy" id="568818"/>
    <lineage>
        <taxon>Bacteria</taxon>
        <taxon>Bacillati</taxon>
        <taxon>Actinomycetota</taxon>
        <taxon>Actinomycetes</taxon>
        <taxon>Streptosporangiales</taxon>
        <taxon>Streptosporangiaceae</taxon>
        <taxon>Nonomuraea</taxon>
    </lineage>
</organism>
<dbReference type="Pfam" id="PF04203">
    <property type="entry name" value="Sortase"/>
    <property type="match status" value="1"/>
</dbReference>
<reference evidence="3 4" key="1">
    <citation type="journal article" date="2019" name="Int. J. Syst. Evol. Microbiol.">
        <title>The Global Catalogue of Microorganisms (GCM) 10K type strain sequencing project: providing services to taxonomists for standard genome sequencing and annotation.</title>
        <authorList>
            <consortium name="The Broad Institute Genomics Platform"/>
            <consortium name="The Broad Institute Genome Sequencing Center for Infectious Disease"/>
            <person name="Wu L."/>
            <person name="Ma J."/>
        </authorList>
    </citation>
    <scope>NUCLEOTIDE SEQUENCE [LARGE SCALE GENOMIC DNA]</scope>
    <source>
        <strain evidence="3 4">JCM 16114</strain>
    </source>
</reference>
<keyword evidence="2" id="KW-0812">Transmembrane</keyword>
<dbReference type="InterPro" id="IPR042003">
    <property type="entry name" value="Sortase_E"/>
</dbReference>
<evidence type="ECO:0000256" key="2">
    <source>
        <dbReference type="SAM" id="Phobius"/>
    </source>
</evidence>
<dbReference type="RefSeq" id="WP_344484796.1">
    <property type="nucleotide sequence ID" value="NZ_BAAAQX010000022.1"/>
</dbReference>
<protein>
    <submittedName>
        <fullName evidence="3">Class E sortase</fullName>
    </submittedName>
</protein>
<accession>A0ABN3CQJ6</accession>
<evidence type="ECO:0000256" key="1">
    <source>
        <dbReference type="ARBA" id="ARBA00022801"/>
    </source>
</evidence>
<evidence type="ECO:0000313" key="4">
    <source>
        <dbReference type="Proteomes" id="UP001499843"/>
    </source>
</evidence>
<keyword evidence="2" id="KW-0472">Membrane</keyword>
<keyword evidence="2" id="KW-1133">Transmembrane helix</keyword>
<keyword evidence="1" id="KW-0378">Hydrolase</keyword>
<dbReference type="CDD" id="cd05830">
    <property type="entry name" value="Sortase_E"/>
    <property type="match status" value="1"/>
</dbReference>
<dbReference type="Gene3D" id="2.40.260.10">
    <property type="entry name" value="Sortase"/>
    <property type="match status" value="1"/>
</dbReference>
<dbReference type="NCBIfam" id="TIGR01076">
    <property type="entry name" value="sortase_fam"/>
    <property type="match status" value="1"/>
</dbReference>
<dbReference type="SUPFAM" id="SSF63817">
    <property type="entry name" value="Sortase"/>
    <property type="match status" value="1"/>
</dbReference>
<dbReference type="NCBIfam" id="NF033747">
    <property type="entry name" value="class_E_sortase"/>
    <property type="match status" value="1"/>
</dbReference>
<dbReference type="EMBL" id="BAAAQX010000022">
    <property type="protein sequence ID" value="GAA2211702.1"/>
    <property type="molecule type" value="Genomic_DNA"/>
</dbReference>
<sequence length="201" mass="21904">MRLLAARAAGAFGELALTCGVVLTFFAVYGLYGTDGEIEEQQARLSTVWAATTAASASRGEAASREGAEPVSRMSIPRLKKSWVVVEGVSQKALRRGPGHYPETAHPGQEGNFAVAAHRIPAFFWDLDRLREGDPVVVQTRAATYVYRVTEQLVVTPESVDVLAAEPGERLLTLTTCHPRMANYQRLVVHAELAETVRKDV</sequence>
<proteinExistence type="predicted"/>
<dbReference type="InterPro" id="IPR023365">
    <property type="entry name" value="Sortase_dom-sf"/>
</dbReference>
<name>A0ABN3CQJ6_9ACTN</name>